<comment type="caution">
    <text evidence="1">The sequence shown here is derived from an EMBL/GenBank/DDBJ whole genome shotgun (WGS) entry which is preliminary data.</text>
</comment>
<reference evidence="1" key="1">
    <citation type="submission" date="2021-05" db="EMBL/GenBank/DDBJ databases">
        <authorList>
            <person name="Pan Q."/>
            <person name="Jouanno E."/>
            <person name="Zahm M."/>
            <person name="Klopp C."/>
            <person name="Cabau C."/>
            <person name="Louis A."/>
            <person name="Berthelot C."/>
            <person name="Parey E."/>
            <person name="Roest Crollius H."/>
            <person name="Montfort J."/>
            <person name="Robinson-Rechavi M."/>
            <person name="Bouchez O."/>
            <person name="Lampietro C."/>
            <person name="Lopez Roques C."/>
            <person name="Donnadieu C."/>
            <person name="Postlethwait J."/>
            <person name="Bobe J."/>
            <person name="Dillon D."/>
            <person name="Chandos A."/>
            <person name="von Hippel F."/>
            <person name="Guiguen Y."/>
        </authorList>
    </citation>
    <scope>NUCLEOTIDE SEQUENCE</scope>
    <source>
        <strain evidence="1">YG-Jan2019</strain>
    </source>
</reference>
<accession>A0ACC2H0B3</accession>
<organism evidence="1 2">
    <name type="scientific">Dallia pectoralis</name>
    <name type="common">Alaska blackfish</name>
    <dbReference type="NCBI Taxonomy" id="75939"/>
    <lineage>
        <taxon>Eukaryota</taxon>
        <taxon>Metazoa</taxon>
        <taxon>Chordata</taxon>
        <taxon>Craniata</taxon>
        <taxon>Vertebrata</taxon>
        <taxon>Euteleostomi</taxon>
        <taxon>Actinopterygii</taxon>
        <taxon>Neopterygii</taxon>
        <taxon>Teleostei</taxon>
        <taxon>Protacanthopterygii</taxon>
        <taxon>Esociformes</taxon>
        <taxon>Umbridae</taxon>
        <taxon>Dallia</taxon>
    </lineage>
</organism>
<proteinExistence type="predicted"/>
<evidence type="ECO:0000313" key="2">
    <source>
        <dbReference type="Proteomes" id="UP001157502"/>
    </source>
</evidence>
<gene>
    <name evidence="1" type="ORF">DPEC_G00085970</name>
</gene>
<dbReference type="Proteomes" id="UP001157502">
    <property type="component" value="Chromosome 7"/>
</dbReference>
<evidence type="ECO:0000313" key="1">
    <source>
        <dbReference type="EMBL" id="KAJ8009156.1"/>
    </source>
</evidence>
<name>A0ACC2H0B3_DALPE</name>
<protein>
    <submittedName>
        <fullName evidence="1">Uncharacterized protein</fullName>
    </submittedName>
</protein>
<dbReference type="EMBL" id="CM055734">
    <property type="protein sequence ID" value="KAJ8009156.1"/>
    <property type="molecule type" value="Genomic_DNA"/>
</dbReference>
<sequence>MRQKQILQCRIENLFSFSKKEREKREERQRKWCQSVTQFFTKKADLTDESAAPQSPHICSFCTPPCPSEEGEQHCANRLASSRASVWGSLSLLLFLP</sequence>
<keyword evidence="2" id="KW-1185">Reference proteome</keyword>